<dbReference type="GO" id="GO:0022857">
    <property type="term" value="F:transmembrane transporter activity"/>
    <property type="evidence" value="ECO:0007669"/>
    <property type="project" value="InterPro"/>
</dbReference>
<keyword evidence="9" id="KW-1185">Reference proteome</keyword>
<dbReference type="GO" id="GO:0005886">
    <property type="term" value="C:plasma membrane"/>
    <property type="evidence" value="ECO:0007669"/>
    <property type="project" value="UniProtKB-SubCell"/>
</dbReference>
<dbReference type="Proteomes" id="UP000623681">
    <property type="component" value="Unassembled WGS sequence"/>
</dbReference>
<comment type="subcellular location">
    <subcellularLocation>
        <location evidence="1">Cell membrane</location>
        <topology evidence="1">Multi-pass membrane protein</topology>
    </subcellularLocation>
</comment>
<dbReference type="InterPro" id="IPR011701">
    <property type="entry name" value="MFS"/>
</dbReference>
<dbReference type="RefSeq" id="WP_202766675.1">
    <property type="nucleotide sequence ID" value="NZ_JAESWA010000019.1"/>
</dbReference>
<evidence type="ECO:0000313" key="8">
    <source>
        <dbReference type="EMBL" id="MBL4931292.1"/>
    </source>
</evidence>
<feature type="transmembrane region" description="Helical" evidence="6">
    <location>
        <begin position="170"/>
        <end position="190"/>
    </location>
</feature>
<feature type="transmembrane region" description="Helical" evidence="6">
    <location>
        <begin position="12"/>
        <end position="33"/>
    </location>
</feature>
<name>A0A937FFE5_9CLOT</name>
<feature type="transmembrane region" description="Helical" evidence="6">
    <location>
        <begin position="39"/>
        <end position="59"/>
    </location>
</feature>
<feature type="transmembrane region" description="Helical" evidence="6">
    <location>
        <begin position="266"/>
        <end position="286"/>
    </location>
</feature>
<dbReference type="InterPro" id="IPR005829">
    <property type="entry name" value="Sugar_transporter_CS"/>
</dbReference>
<evidence type="ECO:0000313" key="9">
    <source>
        <dbReference type="Proteomes" id="UP000623681"/>
    </source>
</evidence>
<feature type="transmembrane region" description="Helical" evidence="6">
    <location>
        <begin position="322"/>
        <end position="339"/>
    </location>
</feature>
<dbReference type="SUPFAM" id="SSF103473">
    <property type="entry name" value="MFS general substrate transporter"/>
    <property type="match status" value="1"/>
</dbReference>
<feature type="domain" description="Major facilitator superfamily (MFS) profile" evidence="7">
    <location>
        <begin position="1"/>
        <end position="413"/>
    </location>
</feature>
<evidence type="ECO:0000256" key="5">
    <source>
        <dbReference type="ARBA" id="ARBA00023136"/>
    </source>
</evidence>
<dbReference type="InterPro" id="IPR036259">
    <property type="entry name" value="MFS_trans_sf"/>
</dbReference>
<dbReference type="PROSITE" id="PS00216">
    <property type="entry name" value="SUGAR_TRANSPORT_1"/>
    <property type="match status" value="1"/>
</dbReference>
<feature type="transmembrane region" description="Helical" evidence="6">
    <location>
        <begin position="298"/>
        <end position="316"/>
    </location>
</feature>
<keyword evidence="5 6" id="KW-0472">Membrane</keyword>
<feature type="transmembrane region" description="Helical" evidence="6">
    <location>
        <begin position="360"/>
        <end position="382"/>
    </location>
</feature>
<dbReference type="EMBL" id="JAESWA010000019">
    <property type="protein sequence ID" value="MBL4931292.1"/>
    <property type="molecule type" value="Genomic_DNA"/>
</dbReference>
<organism evidence="8 9">
    <name type="scientific">Clostridium paridis</name>
    <dbReference type="NCBI Taxonomy" id="2803863"/>
    <lineage>
        <taxon>Bacteria</taxon>
        <taxon>Bacillati</taxon>
        <taxon>Bacillota</taxon>
        <taxon>Clostridia</taxon>
        <taxon>Eubacteriales</taxon>
        <taxon>Clostridiaceae</taxon>
        <taxon>Clostridium</taxon>
    </lineage>
</organism>
<evidence type="ECO:0000256" key="6">
    <source>
        <dbReference type="SAM" id="Phobius"/>
    </source>
</evidence>
<dbReference type="AlphaFoldDB" id="A0A937FFE5"/>
<feature type="transmembrane region" description="Helical" evidence="6">
    <location>
        <begin position="140"/>
        <end position="164"/>
    </location>
</feature>
<comment type="caution">
    <text evidence="8">The sequence shown here is derived from an EMBL/GenBank/DDBJ whole genome shotgun (WGS) entry which is preliminary data.</text>
</comment>
<reference evidence="8" key="1">
    <citation type="submission" date="2021-01" db="EMBL/GenBank/DDBJ databases">
        <title>Genome public.</title>
        <authorList>
            <person name="Liu C."/>
            <person name="Sun Q."/>
        </authorList>
    </citation>
    <scope>NUCLEOTIDE SEQUENCE</scope>
    <source>
        <strain evidence="8">YIM B02565</strain>
    </source>
</reference>
<dbReference type="PROSITE" id="PS50850">
    <property type="entry name" value="MFS"/>
    <property type="match status" value="1"/>
</dbReference>
<dbReference type="PANTHER" id="PTHR23530:SF1">
    <property type="entry name" value="PERMEASE, MAJOR FACILITATOR SUPERFAMILY-RELATED"/>
    <property type="match status" value="1"/>
</dbReference>
<sequence>MKKISLTNKFIINKTIHWCIIGMLLPISTLFIMDKGISLLQIGLLVAIQSATVIIFEVPSGALADNYGRKNVYIISMMMMCVAAIIYIFSVGLLQVSIGIVFMGIAQALSSGTIDAWFVDEFNNEFPKGDLQSALAKSNVFTLISLGGSSLLSGILPMSIGTILHAKLHLSIYSINFIVEILLIIIQIVLTKRLIVEEINENKKAKILESLKLSPKTLKSSLKIVVRNKSIFFMMLSTVVWGLGFSALEVYWQPQVKNILGEETKIVVFGVINAGYFFAGAIGSIIISPICKLFKGNLLKVLILIRILLGISFIILAFQKNIITFVIVYLLLYAINGMAESPYYTLFNNHVENENRATLLSLESLFMKSGGLVGSLGMGFVVKDYSISVGWIIIGVVVITSASLFFKILIMDKKHSSSP</sequence>
<dbReference type="Pfam" id="PF07690">
    <property type="entry name" value="MFS_1"/>
    <property type="match status" value="1"/>
</dbReference>
<evidence type="ECO:0000256" key="2">
    <source>
        <dbReference type="ARBA" id="ARBA00022448"/>
    </source>
</evidence>
<accession>A0A937FFE5</accession>
<feature type="transmembrane region" description="Helical" evidence="6">
    <location>
        <begin position="96"/>
        <end position="119"/>
    </location>
</feature>
<evidence type="ECO:0000256" key="4">
    <source>
        <dbReference type="ARBA" id="ARBA00022989"/>
    </source>
</evidence>
<dbReference type="InterPro" id="IPR020846">
    <property type="entry name" value="MFS_dom"/>
</dbReference>
<keyword evidence="4 6" id="KW-1133">Transmembrane helix</keyword>
<feature type="transmembrane region" description="Helical" evidence="6">
    <location>
        <begin position="71"/>
        <end position="90"/>
    </location>
</feature>
<keyword evidence="3 6" id="KW-0812">Transmembrane</keyword>
<gene>
    <name evidence="8" type="ORF">JK634_05705</name>
</gene>
<evidence type="ECO:0000256" key="3">
    <source>
        <dbReference type="ARBA" id="ARBA00022692"/>
    </source>
</evidence>
<proteinExistence type="predicted"/>
<feature type="transmembrane region" description="Helical" evidence="6">
    <location>
        <begin position="388"/>
        <end position="410"/>
    </location>
</feature>
<keyword evidence="2" id="KW-0813">Transport</keyword>
<dbReference type="InterPro" id="IPR053160">
    <property type="entry name" value="MFS_DHA3_Transporter"/>
</dbReference>
<dbReference type="PANTHER" id="PTHR23530">
    <property type="entry name" value="TRANSPORT PROTEIN-RELATED"/>
    <property type="match status" value="1"/>
</dbReference>
<protein>
    <submittedName>
        <fullName evidence="8">MFS transporter</fullName>
    </submittedName>
</protein>
<evidence type="ECO:0000259" key="7">
    <source>
        <dbReference type="PROSITE" id="PS50850"/>
    </source>
</evidence>
<evidence type="ECO:0000256" key="1">
    <source>
        <dbReference type="ARBA" id="ARBA00004651"/>
    </source>
</evidence>
<feature type="transmembrane region" description="Helical" evidence="6">
    <location>
        <begin position="231"/>
        <end position="254"/>
    </location>
</feature>
<dbReference type="Gene3D" id="1.20.1250.20">
    <property type="entry name" value="MFS general substrate transporter like domains"/>
    <property type="match status" value="1"/>
</dbReference>